<dbReference type="InterPro" id="IPR035513">
    <property type="entry name" value="Invertase/methylesterase_inhib"/>
</dbReference>
<dbReference type="CDD" id="cd15797">
    <property type="entry name" value="PMEI"/>
    <property type="match status" value="1"/>
</dbReference>
<dbReference type="InParanoid" id="A0A2R6PD08"/>
<dbReference type="NCBIfam" id="TIGR01614">
    <property type="entry name" value="PME_inhib"/>
    <property type="match status" value="1"/>
</dbReference>
<evidence type="ECO:0000256" key="3">
    <source>
        <dbReference type="ARBA" id="ARBA00038471"/>
    </source>
</evidence>
<sequence length="179" mass="20610">MASSSSMLISLALLFMVIAPSFGEKNTKLKKICSKTFNNHMCMKLMKADSRTSDANNRLLTEIAIDLAYNKAQDIYRDLTGVIYYSYDSQYREPCSKNYNDAIRDLEQTKKIFTDGDYDQIPDQVSKAADDIRDCKNQFDRSDINDSKELKKRNTELEVLCDVVKASSKYLRHRNDNDN</sequence>
<reference evidence="6 7" key="1">
    <citation type="submission" date="2017-07" db="EMBL/GenBank/DDBJ databases">
        <title>An improved, manually edited Actinidia chinensis var. chinensis (kiwifruit) genome highlights the challenges associated with draft genomes and gene prediction in plants.</title>
        <authorList>
            <person name="Pilkington S."/>
            <person name="Crowhurst R."/>
            <person name="Hilario E."/>
            <person name="Nardozza S."/>
            <person name="Fraser L."/>
            <person name="Peng Y."/>
            <person name="Gunaseelan K."/>
            <person name="Simpson R."/>
            <person name="Tahir J."/>
            <person name="Deroles S."/>
            <person name="Templeton K."/>
            <person name="Luo Z."/>
            <person name="Davy M."/>
            <person name="Cheng C."/>
            <person name="Mcneilage M."/>
            <person name="Scaglione D."/>
            <person name="Liu Y."/>
            <person name="Zhang Q."/>
            <person name="Datson P."/>
            <person name="De Silva N."/>
            <person name="Gardiner S."/>
            <person name="Bassett H."/>
            <person name="Chagne D."/>
            <person name="Mccallum J."/>
            <person name="Dzierzon H."/>
            <person name="Deng C."/>
            <person name="Wang Y.-Y."/>
            <person name="Barron N."/>
            <person name="Manako K."/>
            <person name="Bowen J."/>
            <person name="Foster T."/>
            <person name="Erridge Z."/>
            <person name="Tiffin H."/>
            <person name="Waite C."/>
            <person name="Davies K."/>
            <person name="Grierson E."/>
            <person name="Laing W."/>
            <person name="Kirk R."/>
            <person name="Chen X."/>
            <person name="Wood M."/>
            <person name="Montefiori M."/>
            <person name="Brummell D."/>
            <person name="Schwinn K."/>
            <person name="Catanach A."/>
            <person name="Fullerton C."/>
            <person name="Li D."/>
            <person name="Meiyalaghan S."/>
            <person name="Nieuwenhuizen N."/>
            <person name="Read N."/>
            <person name="Prakash R."/>
            <person name="Hunter D."/>
            <person name="Zhang H."/>
            <person name="Mckenzie M."/>
            <person name="Knabel M."/>
            <person name="Harris A."/>
            <person name="Allan A."/>
            <person name="Chen A."/>
            <person name="Janssen B."/>
            <person name="Plunkett B."/>
            <person name="Dwamena C."/>
            <person name="Voogd C."/>
            <person name="Leif D."/>
            <person name="Lafferty D."/>
            <person name="Souleyre E."/>
            <person name="Varkonyi-Gasic E."/>
            <person name="Gambi F."/>
            <person name="Hanley J."/>
            <person name="Yao J.-L."/>
            <person name="Cheung J."/>
            <person name="David K."/>
            <person name="Warren B."/>
            <person name="Marsh K."/>
            <person name="Snowden K."/>
            <person name="Lin-Wang K."/>
            <person name="Brian L."/>
            <person name="Martinez-Sanchez M."/>
            <person name="Wang M."/>
            <person name="Ileperuma N."/>
            <person name="Macnee N."/>
            <person name="Campin R."/>
            <person name="Mcatee P."/>
            <person name="Drummond R."/>
            <person name="Espley R."/>
            <person name="Ireland H."/>
            <person name="Wu R."/>
            <person name="Atkinson R."/>
            <person name="Karunairetnam S."/>
            <person name="Bulley S."/>
            <person name="Chunkath S."/>
            <person name="Hanley Z."/>
            <person name="Storey R."/>
            <person name="Thrimawithana A."/>
            <person name="Thomson S."/>
            <person name="David C."/>
            <person name="Testolin R."/>
        </authorList>
    </citation>
    <scope>NUCLEOTIDE SEQUENCE [LARGE SCALE GENOMIC DNA]</scope>
    <source>
        <strain evidence="7">cv. Red5</strain>
        <tissue evidence="6">Young leaf</tissue>
    </source>
</reference>
<dbReference type="Gene3D" id="1.20.140.40">
    <property type="entry name" value="Invertase/pectin methylesterase inhibitor family protein"/>
    <property type="match status" value="1"/>
</dbReference>
<dbReference type="EMBL" id="NKQK01000026">
    <property type="protein sequence ID" value="PSR89282.1"/>
    <property type="molecule type" value="Genomic_DNA"/>
</dbReference>
<name>A0A2R6PD08_ACTCC</name>
<feature type="signal peptide" evidence="4">
    <location>
        <begin position="1"/>
        <end position="23"/>
    </location>
</feature>
<keyword evidence="2" id="KW-1015">Disulfide bond</keyword>
<dbReference type="InterPro" id="IPR006501">
    <property type="entry name" value="Pectinesterase_inhib_dom"/>
</dbReference>
<evidence type="ECO:0000256" key="1">
    <source>
        <dbReference type="ARBA" id="ARBA00022729"/>
    </source>
</evidence>
<feature type="domain" description="Pectinesterase inhibitor" evidence="5">
    <location>
        <begin position="25"/>
        <end position="167"/>
    </location>
</feature>
<comment type="caution">
    <text evidence="6">The sequence shown here is derived from an EMBL/GenBank/DDBJ whole genome shotgun (WGS) entry which is preliminary data.</text>
</comment>
<gene>
    <name evidence="6" type="ORF">CEY00_Acc29479</name>
</gene>
<organism evidence="6 7">
    <name type="scientific">Actinidia chinensis var. chinensis</name>
    <name type="common">Chinese soft-hair kiwi</name>
    <dbReference type="NCBI Taxonomy" id="1590841"/>
    <lineage>
        <taxon>Eukaryota</taxon>
        <taxon>Viridiplantae</taxon>
        <taxon>Streptophyta</taxon>
        <taxon>Embryophyta</taxon>
        <taxon>Tracheophyta</taxon>
        <taxon>Spermatophyta</taxon>
        <taxon>Magnoliopsida</taxon>
        <taxon>eudicotyledons</taxon>
        <taxon>Gunneridae</taxon>
        <taxon>Pentapetalae</taxon>
        <taxon>asterids</taxon>
        <taxon>Ericales</taxon>
        <taxon>Actinidiaceae</taxon>
        <taxon>Actinidia</taxon>
    </lineage>
</organism>
<comment type="similarity">
    <text evidence="3">Belongs to the PMEI family.</text>
</comment>
<feature type="chain" id="PRO_5015314802" evidence="4">
    <location>
        <begin position="24"/>
        <end position="179"/>
    </location>
</feature>
<reference evidence="7" key="2">
    <citation type="journal article" date="2018" name="BMC Genomics">
        <title>A manually annotated Actinidia chinensis var. chinensis (kiwifruit) genome highlights the challenges associated with draft genomes and gene prediction in plants.</title>
        <authorList>
            <person name="Pilkington S.M."/>
            <person name="Crowhurst R."/>
            <person name="Hilario E."/>
            <person name="Nardozza S."/>
            <person name="Fraser L."/>
            <person name="Peng Y."/>
            <person name="Gunaseelan K."/>
            <person name="Simpson R."/>
            <person name="Tahir J."/>
            <person name="Deroles S.C."/>
            <person name="Templeton K."/>
            <person name="Luo Z."/>
            <person name="Davy M."/>
            <person name="Cheng C."/>
            <person name="McNeilage M."/>
            <person name="Scaglione D."/>
            <person name="Liu Y."/>
            <person name="Zhang Q."/>
            <person name="Datson P."/>
            <person name="De Silva N."/>
            <person name="Gardiner S.E."/>
            <person name="Bassett H."/>
            <person name="Chagne D."/>
            <person name="McCallum J."/>
            <person name="Dzierzon H."/>
            <person name="Deng C."/>
            <person name="Wang Y.Y."/>
            <person name="Barron L."/>
            <person name="Manako K."/>
            <person name="Bowen J."/>
            <person name="Foster T.M."/>
            <person name="Erridge Z.A."/>
            <person name="Tiffin H."/>
            <person name="Waite C.N."/>
            <person name="Davies K.M."/>
            <person name="Grierson E.P."/>
            <person name="Laing W.A."/>
            <person name="Kirk R."/>
            <person name="Chen X."/>
            <person name="Wood M."/>
            <person name="Montefiori M."/>
            <person name="Brummell D.A."/>
            <person name="Schwinn K.E."/>
            <person name="Catanach A."/>
            <person name="Fullerton C."/>
            <person name="Li D."/>
            <person name="Meiyalaghan S."/>
            <person name="Nieuwenhuizen N."/>
            <person name="Read N."/>
            <person name="Prakash R."/>
            <person name="Hunter D."/>
            <person name="Zhang H."/>
            <person name="McKenzie M."/>
            <person name="Knabel M."/>
            <person name="Harris A."/>
            <person name="Allan A.C."/>
            <person name="Gleave A."/>
            <person name="Chen A."/>
            <person name="Janssen B.J."/>
            <person name="Plunkett B."/>
            <person name="Ampomah-Dwamena C."/>
            <person name="Voogd C."/>
            <person name="Leif D."/>
            <person name="Lafferty D."/>
            <person name="Souleyre E.J.F."/>
            <person name="Varkonyi-Gasic E."/>
            <person name="Gambi F."/>
            <person name="Hanley J."/>
            <person name="Yao J.L."/>
            <person name="Cheung J."/>
            <person name="David K.M."/>
            <person name="Warren B."/>
            <person name="Marsh K."/>
            <person name="Snowden K.C."/>
            <person name="Lin-Wang K."/>
            <person name="Brian L."/>
            <person name="Martinez-Sanchez M."/>
            <person name="Wang M."/>
            <person name="Ileperuma N."/>
            <person name="Macnee N."/>
            <person name="Campin R."/>
            <person name="McAtee P."/>
            <person name="Drummond R.S.M."/>
            <person name="Espley R.V."/>
            <person name="Ireland H.S."/>
            <person name="Wu R."/>
            <person name="Atkinson R.G."/>
            <person name="Karunairetnam S."/>
            <person name="Bulley S."/>
            <person name="Chunkath S."/>
            <person name="Hanley Z."/>
            <person name="Storey R."/>
            <person name="Thrimawithana A.H."/>
            <person name="Thomson S."/>
            <person name="David C."/>
            <person name="Testolin R."/>
            <person name="Huang H."/>
            <person name="Hellens R.P."/>
            <person name="Schaffer R.J."/>
        </authorList>
    </citation>
    <scope>NUCLEOTIDE SEQUENCE [LARGE SCALE GENOMIC DNA]</scope>
    <source>
        <strain evidence="7">cv. Red5</strain>
    </source>
</reference>
<evidence type="ECO:0000313" key="7">
    <source>
        <dbReference type="Proteomes" id="UP000241394"/>
    </source>
</evidence>
<dbReference type="SMART" id="SM00856">
    <property type="entry name" value="PMEI"/>
    <property type="match status" value="1"/>
</dbReference>
<protein>
    <submittedName>
        <fullName evidence="6">Pectinesterase</fullName>
    </submittedName>
</protein>
<evidence type="ECO:0000259" key="5">
    <source>
        <dbReference type="SMART" id="SM00856"/>
    </source>
</evidence>
<evidence type="ECO:0000313" key="6">
    <source>
        <dbReference type="EMBL" id="PSR89282.1"/>
    </source>
</evidence>
<dbReference type="Pfam" id="PF04043">
    <property type="entry name" value="PMEI"/>
    <property type="match status" value="1"/>
</dbReference>
<dbReference type="SUPFAM" id="SSF101148">
    <property type="entry name" value="Plant invertase/pectin methylesterase inhibitor"/>
    <property type="match status" value="1"/>
</dbReference>
<dbReference type="InterPro" id="IPR052421">
    <property type="entry name" value="PCW_Enzyme_Inhibitor"/>
</dbReference>
<evidence type="ECO:0000256" key="2">
    <source>
        <dbReference type="ARBA" id="ARBA00023157"/>
    </source>
</evidence>
<evidence type="ECO:0000256" key="4">
    <source>
        <dbReference type="SAM" id="SignalP"/>
    </source>
</evidence>
<dbReference type="InterPro" id="IPR034086">
    <property type="entry name" value="PMEI_plant"/>
</dbReference>
<dbReference type="AlphaFoldDB" id="A0A2R6PD08"/>
<dbReference type="GO" id="GO:0046910">
    <property type="term" value="F:pectinesterase inhibitor activity"/>
    <property type="evidence" value="ECO:0007669"/>
    <property type="project" value="InterPro"/>
</dbReference>
<dbReference type="PANTHER" id="PTHR36710">
    <property type="entry name" value="PECTINESTERASE INHIBITOR-LIKE"/>
    <property type="match status" value="1"/>
</dbReference>
<keyword evidence="1 4" id="KW-0732">Signal</keyword>
<accession>A0A2R6PD08</accession>
<dbReference type="Gramene" id="PSR89282">
    <property type="protein sequence ID" value="PSR89282"/>
    <property type="gene ID" value="CEY00_Acc29479"/>
</dbReference>
<proteinExistence type="inferred from homology"/>
<dbReference type="OMA" id="FEETENC"/>
<keyword evidence="7" id="KW-1185">Reference proteome</keyword>
<dbReference type="PANTHER" id="PTHR36710:SF4">
    <property type="entry name" value="PLANT INVERTASE_PECTIN METHYLESTERASE INHIBITOR SUPERFAMILY PROTEIN"/>
    <property type="match status" value="1"/>
</dbReference>
<dbReference type="OrthoDB" id="764172at2759"/>
<dbReference type="Proteomes" id="UP000241394">
    <property type="component" value="Chromosome LG26"/>
</dbReference>